<dbReference type="AlphaFoldDB" id="A0AAU6SQK4"/>
<feature type="chain" id="PRO_5043750165" evidence="3">
    <location>
        <begin position="21"/>
        <end position="771"/>
    </location>
</feature>
<feature type="signal peptide" evidence="3">
    <location>
        <begin position="1"/>
        <end position="20"/>
    </location>
</feature>
<dbReference type="InterPro" id="IPR002884">
    <property type="entry name" value="P_dom"/>
</dbReference>
<dbReference type="SUPFAM" id="SSF55486">
    <property type="entry name" value="Metalloproteases ('zincins'), catalytic domain"/>
    <property type="match status" value="1"/>
</dbReference>
<evidence type="ECO:0000256" key="1">
    <source>
        <dbReference type="ARBA" id="ARBA00022670"/>
    </source>
</evidence>
<keyword evidence="1" id="KW-0645">Protease</keyword>
<protein>
    <submittedName>
        <fullName evidence="5">Proprotein convertase P-domain-containing protein</fullName>
    </submittedName>
</protein>
<dbReference type="GO" id="GO:0004252">
    <property type="term" value="F:serine-type endopeptidase activity"/>
    <property type="evidence" value="ECO:0007669"/>
    <property type="project" value="InterPro"/>
</dbReference>
<evidence type="ECO:0000256" key="3">
    <source>
        <dbReference type="SAM" id="SignalP"/>
    </source>
</evidence>
<evidence type="ECO:0000313" key="5">
    <source>
        <dbReference type="EMBL" id="XAG22276.1"/>
    </source>
</evidence>
<dbReference type="PROSITE" id="PS51829">
    <property type="entry name" value="P_HOMO_B"/>
    <property type="match status" value="1"/>
</dbReference>
<reference evidence="5" key="1">
    <citation type="submission" date="2022-03" db="EMBL/GenBank/DDBJ databases">
        <title>Sea Food Isolates.</title>
        <authorList>
            <person name="Li c."/>
        </authorList>
    </citation>
    <scope>NUCLEOTIDE SEQUENCE</scope>
    <source>
        <strain evidence="5">19PA01SH03</strain>
    </source>
</reference>
<keyword evidence="2" id="KW-0378">Hydrolase</keyword>
<sequence length="771" mass="88009">MKLRLGLLTICYSVSCLVSAGEWDYFDTNITINSVGDIQDFIAQHYPIEKSKLRYQTKSLIEQHYNFDIWQNGEYQHQKTIVVSIDNQHRIRRIFHSLDNSVLINGRPTTALELEYPRQIEADYPPELSQGKLVTASTQLFDPDLRTAQQLPAPENGWRQQDDYPLPIVYQTKDIELLQVGEEYFLRNHHLVEVNVKALLGKQTPDGPVVREQGNFLPNKMISRFSDLADLAKIELNDERFAPLMAFYHLNHSIEYSKSLGYPLFNQPVKFDARGLVTNNSTYYKGPNTIVFGIGGPSPDAIDADVILHELAHGIHYQIVPDWGYGHSGAIGEGFADYWAGSYSYRVQYLDPARRGQEFEIDTVFNWDGVFGPRRTTRSLWNQRARYFEHGHYRAHESVGGELGDELWSSALFQALKAAVQQYGDGTDKVFREFDTIVLQSMYGLGRGLKMHNLAESTLYAATRLYPEKDYAQILRRQFSHHDLLKSPFVVRLDQRYIDSQTPLTIALETTGRPTLVSGDWLLDTNLVLTMNQQLEHRLEISSPLPSNLVCGQAFSSQLDVRYRFQSWLSEQRWQDEKKIIVGVPKLTTPLVSPNYQLPDASSDAQGRFTPGRMIFSHNLTDRDLIIDKRFTVYLDIEHPSMSDLSITLTSPQGTKVTLWDHQSSLQSGFNGYFTVEHDQPLASLEQQMGWGRWRLEIIDQHEGHQGTLRAWGVGPFSDYQCSHNEQPSLTSPSSGGSSNGLSLLILLSIFMARIISSRSTYLEPTKRREK</sequence>
<evidence type="ECO:0000259" key="4">
    <source>
        <dbReference type="PROSITE" id="PS51829"/>
    </source>
</evidence>
<dbReference type="InterPro" id="IPR008979">
    <property type="entry name" value="Galactose-bd-like_sf"/>
</dbReference>
<dbReference type="EMBL" id="CP095338">
    <property type="protein sequence ID" value="XAG22276.1"/>
    <property type="molecule type" value="Genomic_DNA"/>
</dbReference>
<dbReference type="Pfam" id="PF01483">
    <property type="entry name" value="P_proprotein"/>
    <property type="match status" value="1"/>
</dbReference>
<feature type="domain" description="P/Homo B" evidence="4">
    <location>
        <begin position="583"/>
        <end position="725"/>
    </location>
</feature>
<keyword evidence="3" id="KW-0732">Signal</keyword>
<accession>A0AAU6SQK4</accession>
<gene>
    <name evidence="5" type="ORF">MRN70_05580</name>
</gene>
<name>A0AAU6SQK4_UNCXX</name>
<evidence type="ECO:0000256" key="2">
    <source>
        <dbReference type="ARBA" id="ARBA00022801"/>
    </source>
</evidence>
<organism evidence="5">
    <name type="scientific">bacterium 19PA01SH03</name>
    <dbReference type="NCBI Taxonomy" id="2920705"/>
    <lineage>
        <taxon>Bacteria</taxon>
    </lineage>
</organism>
<dbReference type="SUPFAM" id="SSF49785">
    <property type="entry name" value="Galactose-binding domain-like"/>
    <property type="match status" value="1"/>
</dbReference>
<proteinExistence type="predicted"/>
<dbReference type="GO" id="GO:0006508">
    <property type="term" value="P:proteolysis"/>
    <property type="evidence" value="ECO:0007669"/>
    <property type="project" value="UniProtKB-KW"/>
</dbReference>
<dbReference type="Gene3D" id="2.60.120.260">
    <property type="entry name" value="Galactose-binding domain-like"/>
    <property type="match status" value="1"/>
</dbReference>